<proteinExistence type="predicted"/>
<accession>A0ABQ5K7R1</accession>
<protein>
    <submittedName>
        <fullName evidence="1">Uncharacterized protein</fullName>
    </submittedName>
</protein>
<evidence type="ECO:0000313" key="2">
    <source>
        <dbReference type="Proteomes" id="UP001057375"/>
    </source>
</evidence>
<organism evidence="1 2">
    <name type="scientific">Aduncisulcus paluster</name>
    <dbReference type="NCBI Taxonomy" id="2918883"/>
    <lineage>
        <taxon>Eukaryota</taxon>
        <taxon>Metamonada</taxon>
        <taxon>Carpediemonas-like organisms</taxon>
        <taxon>Aduncisulcus</taxon>
    </lineage>
</organism>
<dbReference type="EMBL" id="BQXS01000385">
    <property type="protein sequence ID" value="GKT28603.1"/>
    <property type="molecule type" value="Genomic_DNA"/>
</dbReference>
<name>A0ABQ5K7R1_9EUKA</name>
<gene>
    <name evidence="1" type="ORF">ADUPG1_000756</name>
</gene>
<evidence type="ECO:0000313" key="1">
    <source>
        <dbReference type="EMBL" id="GKT28603.1"/>
    </source>
</evidence>
<sequence>MEAVFGGMIPPDRGLLKDWQEPIVDVTPRPTKKMVEYVRHLKKLKDLVSAGIREIQDKEKAKRPAIPLEGWERRMLPETFDSDANGREKIPMGFKLQPHTFVVIIPKTAPTKGSLTPEMLGPYQVITHDQVFKRVKLKDILDGEVKTWSDDSVVPFDDTLYDIDQLKKLCSVGKNDYIIEKIMSHYKGVTELGDEEYFFEVKWLTWTAPSIEPGLGLVHNETFKLYIQDFPEVAEFYSVATDTE</sequence>
<dbReference type="Proteomes" id="UP001057375">
    <property type="component" value="Unassembled WGS sequence"/>
</dbReference>
<keyword evidence="2" id="KW-1185">Reference proteome</keyword>
<comment type="caution">
    <text evidence="1">The sequence shown here is derived from an EMBL/GenBank/DDBJ whole genome shotgun (WGS) entry which is preliminary data.</text>
</comment>
<reference evidence="1" key="1">
    <citation type="submission" date="2022-03" db="EMBL/GenBank/DDBJ databases">
        <title>Draft genome sequence of Aduncisulcus paluster, a free-living microaerophilic Fornicata.</title>
        <authorList>
            <person name="Yuyama I."/>
            <person name="Kume K."/>
            <person name="Tamura T."/>
            <person name="Inagaki Y."/>
            <person name="Hashimoto T."/>
        </authorList>
    </citation>
    <scope>NUCLEOTIDE SEQUENCE</scope>
    <source>
        <strain evidence="1">NY0171</strain>
    </source>
</reference>